<protein>
    <submittedName>
        <fullName evidence="4">Uncharacterized protein</fullName>
    </submittedName>
</protein>
<dbReference type="GO" id="GO:0003676">
    <property type="term" value="F:nucleic acid binding"/>
    <property type="evidence" value="ECO:0007669"/>
    <property type="project" value="InterPro"/>
</dbReference>
<dbReference type="PANTHER" id="PTHR15314:SF1">
    <property type="entry name" value="RIBONUCLEASE P PROTEIN SUBUNIT P20"/>
    <property type="match status" value="1"/>
</dbReference>
<dbReference type="Proteomes" id="UP001515480">
    <property type="component" value="Unassembled WGS sequence"/>
</dbReference>
<gene>
    <name evidence="4" type="ORF">AB1Y20_020769</name>
</gene>
<dbReference type="AlphaFoldDB" id="A0AB34JY58"/>
<name>A0AB34JY58_PRYPA</name>
<proteinExistence type="predicted"/>
<dbReference type="GO" id="GO:0001682">
    <property type="term" value="P:tRNA 5'-leader removal"/>
    <property type="evidence" value="ECO:0007669"/>
    <property type="project" value="InterPro"/>
</dbReference>
<keyword evidence="3" id="KW-0539">Nucleus</keyword>
<evidence type="ECO:0000313" key="4">
    <source>
        <dbReference type="EMBL" id="KAL1525943.1"/>
    </source>
</evidence>
<comment type="subcellular location">
    <subcellularLocation>
        <location evidence="1">Nucleus</location>
        <location evidence="1">Nucleolus</location>
    </subcellularLocation>
</comment>
<comment type="caution">
    <text evidence="4">The sequence shown here is derived from an EMBL/GenBank/DDBJ whole genome shotgun (WGS) entry which is preliminary data.</text>
</comment>
<dbReference type="PANTHER" id="PTHR15314">
    <property type="entry name" value="RIBONUCLEASE P PROTEIN SUBUNIT P20"/>
    <property type="match status" value="1"/>
</dbReference>
<dbReference type="EMBL" id="JBGBPQ010000004">
    <property type="protein sequence ID" value="KAL1525943.1"/>
    <property type="molecule type" value="Genomic_DNA"/>
</dbReference>
<dbReference type="InterPro" id="IPR014612">
    <property type="entry name" value="Pop7/Rpp20"/>
</dbReference>
<evidence type="ECO:0000256" key="2">
    <source>
        <dbReference type="ARBA" id="ARBA00022694"/>
    </source>
</evidence>
<sequence length="114" mass="12581">MQPLSRTVPPGLHKYRGPNHVLVSRRHSLRSLHARVRKLWETGRWDEVHLHGLGAAISQAIVLAAALEESDATMSASASTSTELLVDRDAQGEGVARYNSAIHVCLRRRSEPRG</sequence>
<keyword evidence="2" id="KW-0819">tRNA processing</keyword>
<keyword evidence="5" id="KW-1185">Reference proteome</keyword>
<evidence type="ECO:0000256" key="1">
    <source>
        <dbReference type="ARBA" id="ARBA00004604"/>
    </source>
</evidence>
<accession>A0AB34JY58</accession>
<dbReference type="InterPro" id="IPR036882">
    <property type="entry name" value="Alba-like_dom_sf"/>
</dbReference>
<evidence type="ECO:0000256" key="3">
    <source>
        <dbReference type="ARBA" id="ARBA00023242"/>
    </source>
</evidence>
<dbReference type="Pfam" id="PF12328">
    <property type="entry name" value="Rpp20"/>
    <property type="match status" value="1"/>
</dbReference>
<dbReference type="SUPFAM" id="SSF82704">
    <property type="entry name" value="AlbA-like"/>
    <property type="match status" value="1"/>
</dbReference>
<organism evidence="4 5">
    <name type="scientific">Prymnesium parvum</name>
    <name type="common">Toxic golden alga</name>
    <dbReference type="NCBI Taxonomy" id="97485"/>
    <lineage>
        <taxon>Eukaryota</taxon>
        <taxon>Haptista</taxon>
        <taxon>Haptophyta</taxon>
        <taxon>Prymnesiophyceae</taxon>
        <taxon>Prymnesiales</taxon>
        <taxon>Prymnesiaceae</taxon>
        <taxon>Prymnesium</taxon>
    </lineage>
</organism>
<evidence type="ECO:0000313" key="5">
    <source>
        <dbReference type="Proteomes" id="UP001515480"/>
    </source>
</evidence>
<dbReference type="Gene3D" id="3.30.110.20">
    <property type="entry name" value="Alba-like domain"/>
    <property type="match status" value="1"/>
</dbReference>
<dbReference type="GO" id="GO:0005655">
    <property type="term" value="C:nucleolar ribonuclease P complex"/>
    <property type="evidence" value="ECO:0007669"/>
    <property type="project" value="InterPro"/>
</dbReference>
<reference evidence="4 5" key="1">
    <citation type="journal article" date="2024" name="Science">
        <title>Giant polyketide synthase enzymes in the biosynthesis of giant marine polyether toxins.</title>
        <authorList>
            <person name="Fallon T.R."/>
            <person name="Shende V.V."/>
            <person name="Wierzbicki I.H."/>
            <person name="Pendleton A.L."/>
            <person name="Watervoot N.F."/>
            <person name="Auber R.P."/>
            <person name="Gonzalez D.J."/>
            <person name="Wisecaver J.H."/>
            <person name="Moore B.S."/>
        </authorList>
    </citation>
    <scope>NUCLEOTIDE SEQUENCE [LARGE SCALE GENOMIC DNA]</scope>
    <source>
        <strain evidence="4 5">12B1</strain>
    </source>
</reference>
<dbReference type="GO" id="GO:0000172">
    <property type="term" value="C:ribonuclease MRP complex"/>
    <property type="evidence" value="ECO:0007669"/>
    <property type="project" value="InterPro"/>
</dbReference>